<keyword evidence="2" id="KW-0560">Oxidoreductase</keyword>
<dbReference type="FunFam" id="3.40.50.720:FF:000084">
    <property type="entry name" value="Short-chain dehydrogenase reductase"/>
    <property type="match status" value="1"/>
</dbReference>
<name>A0A5M3Y292_9ACTN</name>
<dbReference type="AlphaFoldDB" id="A0A5M3Y292"/>
<keyword evidence="4" id="KW-1185">Reference proteome</keyword>
<dbReference type="PRINTS" id="PR00081">
    <property type="entry name" value="GDHRDH"/>
</dbReference>
<dbReference type="PANTHER" id="PTHR42760:SF78">
    <property type="entry name" value="3-OXOACYL-[ACYL-CARRIER-PROTEIN] REDUCTASE [NADH]"/>
    <property type="match status" value="1"/>
</dbReference>
<evidence type="ECO:0000256" key="2">
    <source>
        <dbReference type="ARBA" id="ARBA00023002"/>
    </source>
</evidence>
<dbReference type="InterPro" id="IPR002347">
    <property type="entry name" value="SDR_fam"/>
</dbReference>
<accession>A0A5M3Y292</accession>
<evidence type="ECO:0000256" key="1">
    <source>
        <dbReference type="ARBA" id="ARBA00006484"/>
    </source>
</evidence>
<gene>
    <name evidence="3" type="ORF">Aple_103340</name>
</gene>
<comment type="similarity">
    <text evidence="1">Belongs to the short-chain dehydrogenases/reductases (SDR) family.</text>
</comment>
<dbReference type="Pfam" id="PF13561">
    <property type="entry name" value="adh_short_C2"/>
    <property type="match status" value="1"/>
</dbReference>
<evidence type="ECO:0000313" key="4">
    <source>
        <dbReference type="Proteomes" id="UP000377595"/>
    </source>
</evidence>
<dbReference type="CDD" id="cd05233">
    <property type="entry name" value="SDR_c"/>
    <property type="match status" value="1"/>
</dbReference>
<dbReference type="PRINTS" id="PR00080">
    <property type="entry name" value="SDRFAMILY"/>
</dbReference>
<evidence type="ECO:0000313" key="3">
    <source>
        <dbReference type="EMBL" id="GES27434.1"/>
    </source>
</evidence>
<dbReference type="Proteomes" id="UP000377595">
    <property type="component" value="Unassembled WGS sequence"/>
</dbReference>
<dbReference type="PANTHER" id="PTHR42760">
    <property type="entry name" value="SHORT-CHAIN DEHYDROGENASES/REDUCTASES FAMILY MEMBER"/>
    <property type="match status" value="1"/>
</dbReference>
<dbReference type="EMBL" id="BLAF01000131">
    <property type="protein sequence ID" value="GES27434.1"/>
    <property type="molecule type" value="Genomic_DNA"/>
</dbReference>
<comment type="caution">
    <text evidence="3">The sequence shown here is derived from an EMBL/GenBank/DDBJ whole genome shotgun (WGS) entry which is preliminary data.</text>
</comment>
<proteinExistence type="inferred from homology"/>
<protein>
    <submittedName>
        <fullName evidence="3">Beta-ketoacyl-ACP reductase</fullName>
    </submittedName>
</protein>
<dbReference type="InterPro" id="IPR036291">
    <property type="entry name" value="NAD(P)-bd_dom_sf"/>
</dbReference>
<reference evidence="3 4" key="1">
    <citation type="submission" date="2019-10" db="EMBL/GenBank/DDBJ databases">
        <title>Whole genome shotgun sequence of Acrocarpospora pleiomorpha NBRC 16267.</title>
        <authorList>
            <person name="Ichikawa N."/>
            <person name="Kimura A."/>
            <person name="Kitahashi Y."/>
            <person name="Komaki H."/>
            <person name="Oguchi A."/>
        </authorList>
    </citation>
    <scope>NUCLEOTIDE SEQUENCE [LARGE SCALE GENOMIC DNA]</scope>
    <source>
        <strain evidence="3 4">NBRC 16267</strain>
    </source>
</reference>
<dbReference type="SUPFAM" id="SSF51735">
    <property type="entry name" value="NAD(P)-binding Rossmann-fold domains"/>
    <property type="match status" value="1"/>
</dbReference>
<sequence length="248" mass="25860">MSDMSGRTAVVTGAARGMGRTHCLALAARGVAIAMVDLDEAELGQAVQEVVKAGGTARPYAVDITSGAAAADLVTRVAADFGGIDVLVHNAGLLFSLTGLADTDDQDFRRLLDVNVHAPLALTRAALPYLRSSSHARVIFISSQWGQVPAGHSYGYMVSKAAQLGLMKTMATEFAPEGILVNAIAPGAIRTRMVPDDRYEEECRLIPIGRIGEPQEISAVVAFLASDEASFVTGQTIPVNGGALVVGI</sequence>
<dbReference type="Gene3D" id="3.40.50.720">
    <property type="entry name" value="NAD(P)-binding Rossmann-like Domain"/>
    <property type="match status" value="1"/>
</dbReference>
<dbReference type="GO" id="GO:0016616">
    <property type="term" value="F:oxidoreductase activity, acting on the CH-OH group of donors, NAD or NADP as acceptor"/>
    <property type="evidence" value="ECO:0007669"/>
    <property type="project" value="TreeGrafter"/>
</dbReference>
<organism evidence="3 4">
    <name type="scientific">Acrocarpospora pleiomorpha</name>
    <dbReference type="NCBI Taxonomy" id="90975"/>
    <lineage>
        <taxon>Bacteria</taxon>
        <taxon>Bacillati</taxon>
        <taxon>Actinomycetota</taxon>
        <taxon>Actinomycetes</taxon>
        <taxon>Streptosporangiales</taxon>
        <taxon>Streptosporangiaceae</taxon>
        <taxon>Acrocarpospora</taxon>
    </lineage>
</organism>